<keyword evidence="1" id="KW-0732">Signal</keyword>
<accession>A0ABY7CCK8</accession>
<dbReference type="Proteomes" id="UP001164743">
    <property type="component" value="Chromosome 3A"/>
</dbReference>
<evidence type="ECO:0000256" key="1">
    <source>
        <dbReference type="SAM" id="SignalP"/>
    </source>
</evidence>
<proteinExistence type="predicted"/>
<evidence type="ECO:0000313" key="2">
    <source>
        <dbReference type="EMBL" id="WAQ82956.1"/>
    </source>
</evidence>
<protein>
    <submittedName>
        <fullName evidence="2">Uncharacterized protein</fullName>
    </submittedName>
</protein>
<organism evidence="2 3">
    <name type="scientific">Puccinia triticina</name>
    <dbReference type="NCBI Taxonomy" id="208348"/>
    <lineage>
        <taxon>Eukaryota</taxon>
        <taxon>Fungi</taxon>
        <taxon>Dikarya</taxon>
        <taxon>Basidiomycota</taxon>
        <taxon>Pucciniomycotina</taxon>
        <taxon>Pucciniomycetes</taxon>
        <taxon>Pucciniales</taxon>
        <taxon>Pucciniaceae</taxon>
        <taxon>Puccinia</taxon>
    </lineage>
</organism>
<feature type="chain" id="PRO_5045189922" evidence="1">
    <location>
        <begin position="22"/>
        <end position="201"/>
    </location>
</feature>
<name>A0ABY7CCK8_9BASI</name>
<dbReference type="EMBL" id="CP110423">
    <property type="protein sequence ID" value="WAQ82956.1"/>
    <property type="molecule type" value="Genomic_DNA"/>
</dbReference>
<evidence type="ECO:0000313" key="3">
    <source>
        <dbReference type="Proteomes" id="UP001164743"/>
    </source>
</evidence>
<keyword evidence="3" id="KW-1185">Reference proteome</keyword>
<reference evidence="2" key="1">
    <citation type="submission" date="2022-10" db="EMBL/GenBank/DDBJ databases">
        <title>Puccinia triticina Genome sequencing and assembly.</title>
        <authorList>
            <person name="Li C."/>
        </authorList>
    </citation>
    <scope>NUCLEOTIDE SEQUENCE</scope>
    <source>
        <strain evidence="2">Pt15</strain>
    </source>
</reference>
<dbReference type="GeneID" id="77808174"/>
<sequence>MIAKSLLAWLVVLPHLDVAVAMNTIRPGNGDAALASFRVVNEPNQLAESANTKVASFPKLFPGLRSWSKRLTCKEIAIIEDPNDAERERYYNHIFGPDAEDRKTDRCSTRQWLSGGAFDERLDSAFRHKYISREEILSNLLKKFGKIENEPPQDLSDEMKSDLDEALRILFLTQNGKDPETPTQIAHYFQDSWNQCPEAEV</sequence>
<dbReference type="RefSeq" id="XP_053018511.1">
    <property type="nucleotide sequence ID" value="XM_053167279.1"/>
</dbReference>
<feature type="signal peptide" evidence="1">
    <location>
        <begin position="1"/>
        <end position="21"/>
    </location>
</feature>
<gene>
    <name evidence="2" type="ORF">PtA15_3A322</name>
</gene>